<keyword evidence="1" id="KW-0479">Metal-binding</keyword>
<feature type="binding site" evidence="1">
    <location>
        <position position="179"/>
    </location>
    <ligand>
        <name>Zn(2+)</name>
        <dbReference type="ChEBI" id="CHEBI:29105"/>
    </ligand>
</feature>
<dbReference type="PANTHER" id="PTHR31116:SF43">
    <property type="entry name" value="DNA GLYCOSYLASE SUPERFAMILY PROTEIN"/>
    <property type="match status" value="1"/>
</dbReference>
<dbReference type="GO" id="GO:0008725">
    <property type="term" value="F:DNA-3-methyladenine glycosylase activity"/>
    <property type="evidence" value="ECO:0007669"/>
    <property type="project" value="InterPro"/>
</dbReference>
<dbReference type="AlphaFoldDB" id="A0A251IZ46"/>
<feature type="binding site" evidence="1">
    <location>
        <position position="194"/>
    </location>
    <ligand>
        <name>Zn(2+)</name>
        <dbReference type="ChEBI" id="CHEBI:29105"/>
    </ligand>
</feature>
<organism evidence="3 4">
    <name type="scientific">Manihot esculenta</name>
    <name type="common">Cassava</name>
    <name type="synonym">Jatropha manihot</name>
    <dbReference type="NCBI Taxonomy" id="3983"/>
    <lineage>
        <taxon>Eukaryota</taxon>
        <taxon>Viridiplantae</taxon>
        <taxon>Streptophyta</taxon>
        <taxon>Embryophyta</taxon>
        <taxon>Tracheophyta</taxon>
        <taxon>Spermatophyta</taxon>
        <taxon>Magnoliopsida</taxon>
        <taxon>eudicotyledons</taxon>
        <taxon>Gunneridae</taxon>
        <taxon>Pentapetalae</taxon>
        <taxon>rosids</taxon>
        <taxon>fabids</taxon>
        <taxon>Malpighiales</taxon>
        <taxon>Euphorbiaceae</taxon>
        <taxon>Crotonoideae</taxon>
        <taxon>Manihoteae</taxon>
        <taxon>Manihot</taxon>
    </lineage>
</organism>
<accession>A0A251IZ46</accession>
<dbReference type="OrthoDB" id="3941538at2759"/>
<feature type="binding site" evidence="1">
    <location>
        <position position="350"/>
    </location>
    <ligand>
        <name>Zn(2+)</name>
        <dbReference type="ChEBI" id="CHEBI:29105"/>
    </ligand>
</feature>
<gene>
    <name evidence="3" type="ORF">MANES_16G060000</name>
</gene>
<dbReference type="PANTHER" id="PTHR31116">
    <property type="entry name" value="OS04G0501200 PROTEIN"/>
    <property type="match status" value="1"/>
</dbReference>
<protein>
    <submittedName>
        <fullName evidence="3">Uncharacterized protein</fullName>
    </submittedName>
</protein>
<feature type="region of interest" description="Disordered" evidence="2">
    <location>
        <begin position="1"/>
        <end position="105"/>
    </location>
</feature>
<dbReference type="Gramene" id="Manes.16G060000.5.v8.1">
    <property type="protein sequence ID" value="Manes.16G060000.5.v8.1.CDS"/>
    <property type="gene ID" value="Manes.16G060000.v8.1"/>
</dbReference>
<feature type="compositionally biased region" description="Polar residues" evidence="2">
    <location>
        <begin position="1"/>
        <end position="15"/>
    </location>
</feature>
<name>A0A251IZ46_MANES</name>
<evidence type="ECO:0000256" key="1">
    <source>
        <dbReference type="PIRSR" id="PIRSR605019-1"/>
    </source>
</evidence>
<dbReference type="OMA" id="RHLQCVT"/>
<feature type="compositionally biased region" description="Pro residues" evidence="2">
    <location>
        <begin position="48"/>
        <end position="68"/>
    </location>
</feature>
<keyword evidence="4" id="KW-1185">Reference proteome</keyword>
<dbReference type="Proteomes" id="UP000091857">
    <property type="component" value="Chromosome 16"/>
</dbReference>
<dbReference type="SUPFAM" id="SSF48150">
    <property type="entry name" value="DNA-glycosylase"/>
    <property type="match status" value="1"/>
</dbReference>
<sequence>MCSSKSRLHQGSNVPATIAKINGRPVLQPKSNQVPSLEKRNSLKKNPPKSPNLQPLPTPIPCLSPPISPKQKSPRPPALKRGGGSDSNSLNSSDEKFLTPRNTTQVSSIVRISKKSITSTAAPGSIAAERREHIANMQEQRKLRVSHYGRVRSAKQEAKVVSVDSSAVITTIVREERRCSFITPSSDPIYVAYHDEEWGVPVHDDKLLFELLVLTGAQVGSDWTSVLKKRQEFREAFHEFDAEVVAKFNEKKITSISAEYGINISHVRGVLDNANRILQVKKEFGTFDKYLWGFVTHKAIITQYKSCNKIPVKTSKSETISKDMVKRGFRFVGPIIIHSFMQASGLSNDHLITCPRHLQIHSIP</sequence>
<dbReference type="Gramene" id="Manes.16G060000.3.v8.1">
    <property type="protein sequence ID" value="Manes.16G060000.3.v8.1.CDS"/>
    <property type="gene ID" value="Manes.16G060000.v8.1"/>
</dbReference>
<reference evidence="3 4" key="1">
    <citation type="submission" date="2016-02" db="EMBL/GenBank/DDBJ databases">
        <title>WGS assembly of Manihot esculenta.</title>
        <authorList>
            <person name="Bredeson J.V."/>
            <person name="Prochnik S.E."/>
            <person name="Lyons J.B."/>
            <person name="Schmutz J."/>
            <person name="Grimwood J."/>
            <person name="Vrebalov J."/>
            <person name="Bart R.S."/>
            <person name="Amuge T."/>
            <person name="Ferguson M.E."/>
            <person name="Green R."/>
            <person name="Putnam N."/>
            <person name="Stites J."/>
            <person name="Rounsley S."/>
            <person name="Rokhsar D.S."/>
        </authorList>
    </citation>
    <scope>NUCLEOTIDE SEQUENCE [LARGE SCALE GENOMIC DNA]</scope>
    <source>
        <strain evidence="4">cv. AM560-2</strain>
        <tissue evidence="3">Leaf</tissue>
    </source>
</reference>
<evidence type="ECO:0000313" key="3">
    <source>
        <dbReference type="EMBL" id="OAY26597.1"/>
    </source>
</evidence>
<feature type="binding site" evidence="1">
    <location>
        <position position="354"/>
    </location>
    <ligand>
        <name>Zn(2+)</name>
        <dbReference type="ChEBI" id="CHEBI:29105"/>
    </ligand>
</feature>
<dbReference type="Pfam" id="PF03352">
    <property type="entry name" value="Adenine_glyco"/>
    <property type="match status" value="1"/>
</dbReference>
<dbReference type="GO" id="GO:0006284">
    <property type="term" value="P:base-excision repair"/>
    <property type="evidence" value="ECO:0007669"/>
    <property type="project" value="InterPro"/>
</dbReference>
<dbReference type="EMBL" id="CM004402">
    <property type="protein sequence ID" value="OAY26597.1"/>
    <property type="molecule type" value="Genomic_DNA"/>
</dbReference>
<dbReference type="EMBL" id="CM004402">
    <property type="protein sequence ID" value="OAY26596.1"/>
    <property type="molecule type" value="Genomic_DNA"/>
</dbReference>
<keyword evidence="1" id="KW-0862">Zinc</keyword>
<dbReference type="InterPro" id="IPR005019">
    <property type="entry name" value="Adenine_glyco"/>
</dbReference>
<proteinExistence type="predicted"/>
<dbReference type="Gene3D" id="1.10.340.30">
    <property type="entry name" value="Hypothetical protein, domain 2"/>
    <property type="match status" value="1"/>
</dbReference>
<dbReference type="InterPro" id="IPR011257">
    <property type="entry name" value="DNA_glycosylase"/>
</dbReference>
<evidence type="ECO:0000313" key="4">
    <source>
        <dbReference type="Proteomes" id="UP000091857"/>
    </source>
</evidence>
<dbReference type="Gramene" id="Manes.16G060000.4.v8.1">
    <property type="protein sequence ID" value="Manes.16G060000.4.v8.1.CDS"/>
    <property type="gene ID" value="Manes.16G060000.v8.1"/>
</dbReference>
<dbReference type="GO" id="GO:0046872">
    <property type="term" value="F:metal ion binding"/>
    <property type="evidence" value="ECO:0007669"/>
    <property type="project" value="UniProtKB-KW"/>
</dbReference>
<evidence type="ECO:0000256" key="2">
    <source>
        <dbReference type="SAM" id="MobiDB-lite"/>
    </source>
</evidence>